<dbReference type="PANTHER" id="PTHR32305">
    <property type="match status" value="1"/>
</dbReference>
<dbReference type="Pfam" id="PF25023">
    <property type="entry name" value="TEN_YD-shell"/>
    <property type="match status" value="2"/>
</dbReference>
<organism evidence="3 4">
    <name type="scientific">Lachnoanaerobaculum orale</name>
    <dbReference type="NCBI Taxonomy" id="979627"/>
    <lineage>
        <taxon>Bacteria</taxon>
        <taxon>Bacillati</taxon>
        <taxon>Bacillota</taxon>
        <taxon>Clostridia</taxon>
        <taxon>Lachnospirales</taxon>
        <taxon>Lachnospiraceae</taxon>
        <taxon>Lachnoanaerobaculum</taxon>
    </lineage>
</organism>
<comment type="caution">
    <text evidence="3">The sequence shown here is derived from an EMBL/GenBank/DDBJ whole genome shotgun (WGS) entry which is preliminary data.</text>
</comment>
<dbReference type="InterPro" id="IPR056823">
    <property type="entry name" value="TEN-like_YD-shell"/>
</dbReference>
<feature type="domain" description="Teneurin-like YD-shell" evidence="2">
    <location>
        <begin position="10"/>
        <end position="186"/>
    </location>
</feature>
<dbReference type="NCBIfam" id="TIGR01643">
    <property type="entry name" value="YD_repeat_2x"/>
    <property type="match status" value="3"/>
</dbReference>
<dbReference type="Proteomes" id="UP000276982">
    <property type="component" value="Unassembled WGS sequence"/>
</dbReference>
<accession>A0A3P3PXL0</accession>
<reference evidence="3 4" key="1">
    <citation type="submission" date="2018-11" db="EMBL/GenBank/DDBJ databases">
        <title>Genome sequencing of Lachnoanaerobaculum orale DSM 24553T.</title>
        <authorList>
            <person name="Kook J.-K."/>
            <person name="Park S.-N."/>
            <person name="Lim Y.K."/>
        </authorList>
    </citation>
    <scope>NUCLEOTIDE SEQUENCE [LARGE SCALE GENOMIC DNA]</scope>
    <source>
        <strain evidence="3 4">DSM 24553</strain>
    </source>
</reference>
<sequence length="744" mass="85830">MGFHYIFVLSYKLLGRLTKKKDREGYNTAYSYTEAGDIKSIIYNDGKSVEYTYNSLRELSQVKDALGTINIEGDKFGRTTKVVDYGGDEVSYRYGKYGERLKTEYSDGSSVSYEYDKYLRLTSLTSGNKSVDYTYDKEGRLIRKDMSEDVSSIYEYNERGLLSKLSHLKNNVKLEEYAYDYDLLGNKTKIVRHRDVNPKGIKENDNKEKIIHKLWNDSATFYYGYDALNRLIEVKRGDRLVSKYTYDAYGNRESLKRSNDLEIRYTYDALDRLIKEGGLQENKTYEYDKRGNLIGISDRGKRVRAYEYDITGRLGLSYSKSGKARSYSYDGLGNRIGFKEYEKQIGYGEDGLKNILGANLSELTPSYEENYILDRTRAYHNLLQRKTGKRGRQSIQSYVWDFNVAYMEEGEKEFTYLQDELGSTIRLLEHGEESQTIYGYDEFGEDTYCTQGHLQPFGYTGYRYDKVADTYFAQAREYMAGVGRFAGEDWIKGNIEQPFSLNQYGYCFGNPLALIDYNGKTAREHAEDDILQNENGSPYVGVFYLNIESGANGFGHAAMMLLRSDDTGDLYSFVGDIHSPLTIFRGYNDANVNYAYGIDLKEILNKKKENYEFNVNTREGKEGDKYNRAIYFPITDESGKAMADAARDTILKTNGIGIDENDYKLLTNNCDQNARRWIQAGGIILETGDRVAPNWIYDYNVRQMNIGRKVKYVNAQYGDLYDIWNRLHPQLYFVSGNKRCITSD</sequence>
<keyword evidence="1" id="KW-0677">Repeat</keyword>
<proteinExistence type="predicted"/>
<feature type="domain" description="Teneurin-like YD-shell" evidence="2">
    <location>
        <begin position="214"/>
        <end position="339"/>
    </location>
</feature>
<dbReference type="PANTHER" id="PTHR32305:SF15">
    <property type="entry name" value="PROTEIN RHSA-RELATED"/>
    <property type="match status" value="1"/>
</dbReference>
<gene>
    <name evidence="3" type="ORF">EHW90_11845</name>
</gene>
<evidence type="ECO:0000313" key="3">
    <source>
        <dbReference type="EMBL" id="RRJ13696.1"/>
    </source>
</evidence>
<evidence type="ECO:0000259" key="2">
    <source>
        <dbReference type="Pfam" id="PF25023"/>
    </source>
</evidence>
<evidence type="ECO:0000313" key="4">
    <source>
        <dbReference type="Proteomes" id="UP000276982"/>
    </source>
</evidence>
<dbReference type="NCBIfam" id="TIGR03696">
    <property type="entry name" value="Rhs_assc_core"/>
    <property type="match status" value="1"/>
</dbReference>
<evidence type="ECO:0000256" key="1">
    <source>
        <dbReference type="ARBA" id="ARBA00022737"/>
    </source>
</evidence>
<dbReference type="AlphaFoldDB" id="A0A3P3PXL0"/>
<protein>
    <recommendedName>
        <fullName evidence="2">Teneurin-like YD-shell domain-containing protein</fullName>
    </recommendedName>
</protein>
<keyword evidence="4" id="KW-1185">Reference proteome</keyword>
<dbReference type="Gene3D" id="2.180.10.10">
    <property type="entry name" value="RHS repeat-associated core"/>
    <property type="match status" value="1"/>
</dbReference>
<dbReference type="InterPro" id="IPR022385">
    <property type="entry name" value="Rhs_assc_core"/>
</dbReference>
<dbReference type="EMBL" id="RRCM01000003">
    <property type="protein sequence ID" value="RRJ13696.1"/>
    <property type="molecule type" value="Genomic_DNA"/>
</dbReference>
<dbReference type="InterPro" id="IPR050708">
    <property type="entry name" value="T6SS_VgrG/RHS"/>
</dbReference>
<dbReference type="InterPro" id="IPR006530">
    <property type="entry name" value="YD"/>
</dbReference>
<name>A0A3P3PXL0_9FIRM</name>